<dbReference type="RefSeq" id="WP_196204395.1">
    <property type="nucleotide sequence ID" value="NZ_JADPUN010000253.1"/>
</dbReference>
<name>A0ABS0H332_9ACTN</name>
<evidence type="ECO:0000313" key="2">
    <source>
        <dbReference type="EMBL" id="MBF9132872.1"/>
    </source>
</evidence>
<proteinExistence type="predicted"/>
<evidence type="ECO:0008006" key="4">
    <source>
        <dbReference type="Google" id="ProtNLM"/>
    </source>
</evidence>
<protein>
    <recommendedName>
        <fullName evidence="4">SMI1/KNR4 family protein</fullName>
    </recommendedName>
</protein>
<gene>
    <name evidence="2" type="ORF">I0C86_28515</name>
</gene>
<reference evidence="2 3" key="1">
    <citation type="submission" date="2020-11" db="EMBL/GenBank/DDBJ databases">
        <title>A novel isolate from a Black sea contaminated sediment with potential to produce alkanes: Plantactinospora alkalitolerans sp. nov.</title>
        <authorList>
            <person name="Carro L."/>
            <person name="Veyisoglu A."/>
            <person name="Guven K."/>
            <person name="Schumann P."/>
            <person name="Klenk H.-P."/>
            <person name="Sahin N."/>
        </authorList>
    </citation>
    <scope>NUCLEOTIDE SEQUENCE [LARGE SCALE GENOMIC DNA]</scope>
    <source>
        <strain evidence="2 3">S1510</strain>
    </source>
</reference>
<feature type="region of interest" description="Disordered" evidence="1">
    <location>
        <begin position="110"/>
        <end position="134"/>
    </location>
</feature>
<dbReference type="EMBL" id="JADPUN010000253">
    <property type="protein sequence ID" value="MBF9132872.1"/>
    <property type="molecule type" value="Genomic_DNA"/>
</dbReference>
<dbReference type="Proteomes" id="UP000638560">
    <property type="component" value="Unassembled WGS sequence"/>
</dbReference>
<dbReference type="InterPro" id="IPR037883">
    <property type="entry name" value="Knr4/Smi1-like_sf"/>
</dbReference>
<feature type="compositionally biased region" description="Acidic residues" evidence="1">
    <location>
        <begin position="115"/>
        <end position="126"/>
    </location>
</feature>
<evidence type="ECO:0000313" key="3">
    <source>
        <dbReference type="Proteomes" id="UP000638560"/>
    </source>
</evidence>
<accession>A0ABS0H332</accession>
<organism evidence="2 3">
    <name type="scientific">Plantactinospora alkalitolerans</name>
    <dbReference type="NCBI Taxonomy" id="2789879"/>
    <lineage>
        <taxon>Bacteria</taxon>
        <taxon>Bacillati</taxon>
        <taxon>Actinomycetota</taxon>
        <taxon>Actinomycetes</taxon>
        <taxon>Micromonosporales</taxon>
        <taxon>Micromonosporaceae</taxon>
        <taxon>Plantactinospora</taxon>
    </lineage>
</organism>
<sequence>MDDRGDLARRVAAQVGVLPPAALLDIWTDVTPLDVSVDVDLYDPGQISERNTTYEIPIYRPDLLLIGTDGGGRGFFVQRGDPDAEVVRIGLGAVGSDDGTRLGRLAALVTNGWPGDDDDPQEDGEGDGPLGVEQ</sequence>
<comment type="caution">
    <text evidence="2">The sequence shown here is derived from an EMBL/GenBank/DDBJ whole genome shotgun (WGS) entry which is preliminary data.</text>
</comment>
<dbReference type="Gene3D" id="3.40.1580.10">
    <property type="entry name" value="SMI1/KNR4-like"/>
    <property type="match status" value="1"/>
</dbReference>
<keyword evidence="3" id="KW-1185">Reference proteome</keyword>
<evidence type="ECO:0000256" key="1">
    <source>
        <dbReference type="SAM" id="MobiDB-lite"/>
    </source>
</evidence>